<dbReference type="Pfam" id="PF00733">
    <property type="entry name" value="Asn_synthase"/>
    <property type="match status" value="2"/>
</dbReference>
<protein>
    <submittedName>
        <fullName evidence="5">Asparagine synthetase B</fullName>
    </submittedName>
</protein>
<keyword evidence="2" id="KW-0067">ATP-binding</keyword>
<evidence type="ECO:0000256" key="3">
    <source>
        <dbReference type="SAM" id="MobiDB-lite"/>
    </source>
</evidence>
<evidence type="ECO:0000313" key="5">
    <source>
        <dbReference type="EMBL" id="RJX49062.1"/>
    </source>
</evidence>
<gene>
    <name evidence="5" type="ORF">DP106_10050</name>
</gene>
<dbReference type="GO" id="GO:0005829">
    <property type="term" value="C:cytosol"/>
    <property type="evidence" value="ECO:0007669"/>
    <property type="project" value="TreeGrafter"/>
</dbReference>
<dbReference type="GO" id="GO:0004066">
    <property type="term" value="F:asparagine synthase (glutamine-hydrolyzing) activity"/>
    <property type="evidence" value="ECO:0007669"/>
    <property type="project" value="InterPro"/>
</dbReference>
<comment type="caution">
    <text evidence="5">The sequence shown here is derived from an EMBL/GenBank/DDBJ whole genome shotgun (WGS) entry which is preliminary data.</text>
</comment>
<keyword evidence="6" id="KW-1185">Reference proteome</keyword>
<evidence type="ECO:0000256" key="2">
    <source>
        <dbReference type="ARBA" id="ARBA00022840"/>
    </source>
</evidence>
<feature type="region of interest" description="Disordered" evidence="3">
    <location>
        <begin position="60"/>
        <end position="79"/>
    </location>
</feature>
<dbReference type="RefSeq" id="WP_120085068.1">
    <property type="nucleotide sequence ID" value="NZ_QMDW01000013.1"/>
</dbReference>
<feature type="domain" description="Asparagine synthetase" evidence="4">
    <location>
        <begin position="270"/>
        <end position="368"/>
    </location>
</feature>
<evidence type="ECO:0000256" key="1">
    <source>
        <dbReference type="ARBA" id="ARBA00022741"/>
    </source>
</evidence>
<sequence>MSQPPQPPLRGADAAVIRTTLNAGDPLPGVHGRGSAAIGGFGGRLDDRLVRDVLGRQPVYSEADADNPTADDAWSFSPDNLDEPVAVPPGGVRTADGDETILTLPEPPAADSDAAMSAVTDALSSALGVDDTETTATGDVAVAFSGGVDSTLVASGFPDAPLYVVGFEGCHDIAAAREAAAAIDRADDLIVTELSHDDLIDAVPRVAAATGRTNPMDVTIALPLLVVAERAAADGYDRLALGQGADELFGGYSKVVEPADDHRVDSDTVRGAVREAVETLPGQLERDVCGLSAAGVEPVTPFLQDRVVDAALRLPGELLATPEARKVALRRVAREAVGLPESVAGADKKAVQYGTYVSRELDRLARQNGYKRRMEDHVGQYIRELCSDS</sequence>
<dbReference type="CDD" id="cd01991">
    <property type="entry name" value="Asn_synthase_B_C"/>
    <property type="match status" value="1"/>
</dbReference>
<dbReference type="SUPFAM" id="SSF52402">
    <property type="entry name" value="Adenine nucleotide alpha hydrolases-like"/>
    <property type="match status" value="1"/>
</dbReference>
<dbReference type="GO" id="GO:0006529">
    <property type="term" value="P:asparagine biosynthetic process"/>
    <property type="evidence" value="ECO:0007669"/>
    <property type="project" value="InterPro"/>
</dbReference>
<reference evidence="5 6" key="1">
    <citation type="submission" date="2018-06" db="EMBL/GenBank/DDBJ databases">
        <title>Halonotius sp. F13-13 a new haloarchaeeon isolated from a solar saltern from Isla Cristina, Huelva, Spain.</title>
        <authorList>
            <person name="Duran-Viseras A."/>
            <person name="Sanchez-Porro C."/>
            <person name="Ventosa A."/>
        </authorList>
    </citation>
    <scope>NUCLEOTIDE SEQUENCE [LARGE SCALE GENOMIC DNA]</scope>
    <source>
        <strain evidence="5 6">CECT 7525</strain>
    </source>
</reference>
<dbReference type="InterPro" id="IPR001962">
    <property type="entry name" value="Asn_synthase"/>
</dbReference>
<organism evidence="5 6">
    <name type="scientific">Halonotius pteroides</name>
    <dbReference type="NCBI Taxonomy" id="268735"/>
    <lineage>
        <taxon>Archaea</taxon>
        <taxon>Methanobacteriati</taxon>
        <taxon>Methanobacteriota</taxon>
        <taxon>Stenosarchaea group</taxon>
        <taxon>Halobacteria</taxon>
        <taxon>Halobacteriales</taxon>
        <taxon>Haloferacaceae</taxon>
        <taxon>Halonotius</taxon>
    </lineage>
</organism>
<dbReference type="Proteomes" id="UP000281564">
    <property type="component" value="Unassembled WGS sequence"/>
</dbReference>
<evidence type="ECO:0000259" key="4">
    <source>
        <dbReference type="Pfam" id="PF00733"/>
    </source>
</evidence>
<evidence type="ECO:0000313" key="6">
    <source>
        <dbReference type="Proteomes" id="UP000281564"/>
    </source>
</evidence>
<dbReference type="OrthoDB" id="8692at2157"/>
<accession>A0A3A6QA35</accession>
<dbReference type="PANTHER" id="PTHR11772">
    <property type="entry name" value="ASPARAGINE SYNTHETASE"/>
    <property type="match status" value="1"/>
</dbReference>
<feature type="domain" description="Asparagine synthetase" evidence="4">
    <location>
        <begin position="136"/>
        <end position="255"/>
    </location>
</feature>
<dbReference type="Gene3D" id="3.40.50.620">
    <property type="entry name" value="HUPs"/>
    <property type="match status" value="1"/>
</dbReference>
<dbReference type="EMBL" id="QMDW01000013">
    <property type="protein sequence ID" value="RJX49062.1"/>
    <property type="molecule type" value="Genomic_DNA"/>
</dbReference>
<proteinExistence type="predicted"/>
<dbReference type="AlphaFoldDB" id="A0A3A6QA35"/>
<dbReference type="InterPro" id="IPR050795">
    <property type="entry name" value="Asn_Synthetase"/>
</dbReference>
<name>A0A3A6QA35_9EURY</name>
<keyword evidence="1" id="KW-0547">Nucleotide-binding</keyword>
<dbReference type="InterPro" id="IPR014729">
    <property type="entry name" value="Rossmann-like_a/b/a_fold"/>
</dbReference>
<dbReference type="GO" id="GO:0005524">
    <property type="term" value="F:ATP binding"/>
    <property type="evidence" value="ECO:0007669"/>
    <property type="project" value="UniProtKB-KW"/>
</dbReference>
<dbReference type="PANTHER" id="PTHR11772:SF2">
    <property type="entry name" value="ASPARAGINE SYNTHETASE [GLUTAMINE-HYDROLYZING]"/>
    <property type="match status" value="1"/>
</dbReference>